<dbReference type="RefSeq" id="WP_013609624.1">
    <property type="nucleotide sequence ID" value="NC_015155.1"/>
</dbReference>
<evidence type="ECO:0000313" key="1">
    <source>
        <dbReference type="EMBL" id="ADX97662.1"/>
    </source>
</evidence>
<accession>F0QQ92</accession>
<dbReference type="KEGG" id="mss:MSU_0118"/>
<proteinExistence type="predicted"/>
<organism evidence="1 2">
    <name type="scientific">Mycoplasma suis (strain Illinois)</name>
    <dbReference type="NCBI Taxonomy" id="768700"/>
    <lineage>
        <taxon>Bacteria</taxon>
        <taxon>Bacillati</taxon>
        <taxon>Mycoplasmatota</taxon>
        <taxon>Mollicutes</taxon>
        <taxon>Mycoplasmataceae</taxon>
        <taxon>Mycoplasma</taxon>
    </lineage>
</organism>
<protein>
    <submittedName>
        <fullName evidence="1">Uncharacterized protein</fullName>
    </submittedName>
</protein>
<sequence>MLGISFWTKLGLSALTISGVASGTYFFSNEFFGNKFPKNELSKPNHNEGNDESLRGNGNVTPKIDVSEIKEQNPEVTVITGSRESSISLDPSLTADYLITTLVQEKEIKSCSTIKEGKVSENVNCENITSKHWNEQEKQKNPRVWVKAQNEENVSKVLKVFFISSGWEEGNLNKGSWEQKNYDHKNLICSKRKDSEQQIIVSCSEKN</sequence>
<dbReference type="EMBL" id="CP002525">
    <property type="protein sequence ID" value="ADX97662.1"/>
    <property type="molecule type" value="Genomic_DNA"/>
</dbReference>
<gene>
    <name evidence="1" type="ordered locus">MSU_0118</name>
</gene>
<dbReference type="AlphaFoldDB" id="F0QQ92"/>
<reference evidence="1 2" key="1">
    <citation type="journal article" date="2011" name="J. Bacteriol.">
        <title>Complete genome sequences of two hemotropic Mycoplasmas, Mycoplasma haemofelis strain Ohio2 and Mycoplasma suis strain Illinois.</title>
        <authorList>
            <person name="Messick J.B."/>
            <person name="Santos A.P."/>
            <person name="Guimaraes A.M."/>
        </authorList>
    </citation>
    <scope>NUCLEOTIDE SEQUENCE [LARGE SCALE GENOMIC DNA]</scope>
    <source>
        <strain evidence="1 2">Illinois</strain>
    </source>
</reference>
<evidence type="ECO:0000313" key="2">
    <source>
        <dbReference type="Proteomes" id="UP000007484"/>
    </source>
</evidence>
<dbReference type="Proteomes" id="UP000007484">
    <property type="component" value="Chromosome"/>
</dbReference>
<keyword evidence="2" id="KW-1185">Reference proteome</keyword>
<dbReference type="STRING" id="768700.MSU_0118"/>
<dbReference type="HOGENOM" id="CLU_1325161_0_0_14"/>
<name>F0QQ92_MYCSL</name>